<proteinExistence type="predicted"/>
<dbReference type="OrthoDB" id="7816615at2759"/>
<feature type="signal peptide" evidence="2">
    <location>
        <begin position="1"/>
        <end position="28"/>
    </location>
</feature>
<dbReference type="KEGG" id="dan:6501304"/>
<dbReference type="EMBL" id="CH902617">
    <property type="protein sequence ID" value="EDV43521.1"/>
    <property type="molecule type" value="Genomic_DNA"/>
</dbReference>
<protein>
    <recommendedName>
        <fullName evidence="5">Lipocalin/cytosolic fatty-acid binding domain-containing protein</fullName>
    </recommendedName>
</protein>
<dbReference type="FunCoup" id="B3M2Z1">
    <property type="interactions" value="9"/>
</dbReference>
<evidence type="ECO:0000313" key="3">
    <source>
        <dbReference type="EMBL" id="EDV43521.1"/>
    </source>
</evidence>
<dbReference type="PROSITE" id="PS00213">
    <property type="entry name" value="LIPOCALIN"/>
    <property type="match status" value="1"/>
</dbReference>
<evidence type="ECO:0008006" key="5">
    <source>
        <dbReference type="Google" id="ProtNLM"/>
    </source>
</evidence>
<evidence type="ECO:0000256" key="1">
    <source>
        <dbReference type="SAM" id="Phobius"/>
    </source>
</evidence>
<dbReference type="HOGENOM" id="CLU_113033_0_0_1"/>
<dbReference type="GeneID" id="6501304"/>
<dbReference type="Gene3D" id="2.40.128.20">
    <property type="match status" value="1"/>
</dbReference>
<dbReference type="STRING" id="7217.B3M2Z1"/>
<evidence type="ECO:0000313" key="4">
    <source>
        <dbReference type="Proteomes" id="UP000007801"/>
    </source>
</evidence>
<dbReference type="InterPro" id="IPR022272">
    <property type="entry name" value="Lipocalin_CS"/>
</dbReference>
<dbReference type="InParanoid" id="B3M2Z1"/>
<organism evidence="3 4">
    <name type="scientific">Drosophila ananassae</name>
    <name type="common">Fruit fly</name>
    <dbReference type="NCBI Taxonomy" id="7217"/>
    <lineage>
        <taxon>Eukaryota</taxon>
        <taxon>Metazoa</taxon>
        <taxon>Ecdysozoa</taxon>
        <taxon>Arthropoda</taxon>
        <taxon>Hexapoda</taxon>
        <taxon>Insecta</taxon>
        <taxon>Pterygota</taxon>
        <taxon>Neoptera</taxon>
        <taxon>Endopterygota</taxon>
        <taxon>Diptera</taxon>
        <taxon>Brachycera</taxon>
        <taxon>Muscomorpha</taxon>
        <taxon>Ephydroidea</taxon>
        <taxon>Drosophilidae</taxon>
        <taxon>Drosophila</taxon>
        <taxon>Sophophora</taxon>
    </lineage>
</organism>
<dbReference type="eggNOG" id="ENOG502R1D8">
    <property type="taxonomic scope" value="Eukaryota"/>
</dbReference>
<reference evidence="3 4" key="1">
    <citation type="journal article" date="2007" name="Nature">
        <title>Evolution of genes and genomes on the Drosophila phylogeny.</title>
        <authorList>
            <consortium name="Drosophila 12 Genomes Consortium"/>
            <person name="Clark A.G."/>
            <person name="Eisen M.B."/>
            <person name="Smith D.R."/>
            <person name="Bergman C.M."/>
            <person name="Oliver B."/>
            <person name="Markow T.A."/>
            <person name="Kaufman T.C."/>
            <person name="Kellis M."/>
            <person name="Gelbart W."/>
            <person name="Iyer V.N."/>
            <person name="Pollard D.A."/>
            <person name="Sackton T.B."/>
            <person name="Larracuente A.M."/>
            <person name="Singh N.D."/>
            <person name="Abad J.P."/>
            <person name="Abt D.N."/>
            <person name="Adryan B."/>
            <person name="Aguade M."/>
            <person name="Akashi H."/>
            <person name="Anderson W.W."/>
            <person name="Aquadro C.F."/>
            <person name="Ardell D.H."/>
            <person name="Arguello R."/>
            <person name="Artieri C.G."/>
            <person name="Barbash D.A."/>
            <person name="Barker D."/>
            <person name="Barsanti P."/>
            <person name="Batterham P."/>
            <person name="Batzoglou S."/>
            <person name="Begun D."/>
            <person name="Bhutkar A."/>
            <person name="Blanco E."/>
            <person name="Bosak S.A."/>
            <person name="Bradley R.K."/>
            <person name="Brand A.D."/>
            <person name="Brent M.R."/>
            <person name="Brooks A.N."/>
            <person name="Brown R.H."/>
            <person name="Butlin R.K."/>
            <person name="Caggese C."/>
            <person name="Calvi B.R."/>
            <person name="Bernardo de Carvalho A."/>
            <person name="Caspi A."/>
            <person name="Castrezana S."/>
            <person name="Celniker S.E."/>
            <person name="Chang J.L."/>
            <person name="Chapple C."/>
            <person name="Chatterji S."/>
            <person name="Chinwalla A."/>
            <person name="Civetta A."/>
            <person name="Clifton S.W."/>
            <person name="Comeron J.M."/>
            <person name="Costello J.C."/>
            <person name="Coyne J.A."/>
            <person name="Daub J."/>
            <person name="David R.G."/>
            <person name="Delcher A.L."/>
            <person name="Delehaunty K."/>
            <person name="Do C.B."/>
            <person name="Ebling H."/>
            <person name="Edwards K."/>
            <person name="Eickbush T."/>
            <person name="Evans J.D."/>
            <person name="Filipski A."/>
            <person name="Findeiss S."/>
            <person name="Freyhult E."/>
            <person name="Fulton L."/>
            <person name="Fulton R."/>
            <person name="Garcia A.C."/>
            <person name="Gardiner A."/>
            <person name="Garfield D.A."/>
            <person name="Garvin B.E."/>
            <person name="Gibson G."/>
            <person name="Gilbert D."/>
            <person name="Gnerre S."/>
            <person name="Godfrey J."/>
            <person name="Good R."/>
            <person name="Gotea V."/>
            <person name="Gravely B."/>
            <person name="Greenberg A.J."/>
            <person name="Griffiths-Jones S."/>
            <person name="Gross S."/>
            <person name="Guigo R."/>
            <person name="Gustafson E.A."/>
            <person name="Haerty W."/>
            <person name="Hahn M.W."/>
            <person name="Halligan D.L."/>
            <person name="Halpern A.L."/>
            <person name="Halter G.M."/>
            <person name="Han M.V."/>
            <person name="Heger A."/>
            <person name="Hillier L."/>
            <person name="Hinrichs A.S."/>
            <person name="Holmes I."/>
            <person name="Hoskins R.A."/>
            <person name="Hubisz M.J."/>
            <person name="Hultmark D."/>
            <person name="Huntley M.A."/>
            <person name="Jaffe D.B."/>
            <person name="Jagadeeshan S."/>
            <person name="Jeck W.R."/>
            <person name="Johnson J."/>
            <person name="Jones C.D."/>
            <person name="Jordan W.C."/>
            <person name="Karpen G.H."/>
            <person name="Kataoka E."/>
            <person name="Keightley P.D."/>
            <person name="Kheradpour P."/>
            <person name="Kirkness E.F."/>
            <person name="Koerich L.B."/>
            <person name="Kristiansen K."/>
            <person name="Kudrna D."/>
            <person name="Kulathinal R.J."/>
            <person name="Kumar S."/>
            <person name="Kwok R."/>
            <person name="Lander E."/>
            <person name="Langley C.H."/>
            <person name="Lapoint R."/>
            <person name="Lazzaro B.P."/>
            <person name="Lee S.J."/>
            <person name="Levesque L."/>
            <person name="Li R."/>
            <person name="Lin C.F."/>
            <person name="Lin M.F."/>
            <person name="Lindblad-Toh K."/>
            <person name="Llopart A."/>
            <person name="Long M."/>
            <person name="Low L."/>
            <person name="Lozovsky E."/>
            <person name="Lu J."/>
            <person name="Luo M."/>
            <person name="Machado C.A."/>
            <person name="Makalowski W."/>
            <person name="Marzo M."/>
            <person name="Matsuda M."/>
            <person name="Matzkin L."/>
            <person name="McAllister B."/>
            <person name="McBride C.S."/>
            <person name="McKernan B."/>
            <person name="McKernan K."/>
            <person name="Mendez-Lago M."/>
            <person name="Minx P."/>
            <person name="Mollenhauer M.U."/>
            <person name="Montooth K."/>
            <person name="Mount S.M."/>
            <person name="Mu X."/>
            <person name="Myers E."/>
            <person name="Negre B."/>
            <person name="Newfeld S."/>
            <person name="Nielsen R."/>
            <person name="Noor M.A."/>
            <person name="O'Grady P."/>
            <person name="Pachter L."/>
            <person name="Papaceit M."/>
            <person name="Parisi M.J."/>
            <person name="Parisi M."/>
            <person name="Parts L."/>
            <person name="Pedersen J.S."/>
            <person name="Pesole G."/>
            <person name="Phillippy A.M."/>
            <person name="Ponting C.P."/>
            <person name="Pop M."/>
            <person name="Porcelli D."/>
            <person name="Powell J.R."/>
            <person name="Prohaska S."/>
            <person name="Pruitt K."/>
            <person name="Puig M."/>
            <person name="Quesneville H."/>
            <person name="Ram K.R."/>
            <person name="Rand D."/>
            <person name="Rasmussen M.D."/>
            <person name="Reed L.K."/>
            <person name="Reenan R."/>
            <person name="Reily A."/>
            <person name="Remington K.A."/>
            <person name="Rieger T.T."/>
            <person name="Ritchie M.G."/>
            <person name="Robin C."/>
            <person name="Rogers Y.H."/>
            <person name="Rohde C."/>
            <person name="Rozas J."/>
            <person name="Rubenfield M.J."/>
            <person name="Ruiz A."/>
            <person name="Russo S."/>
            <person name="Salzberg S.L."/>
            <person name="Sanchez-Gracia A."/>
            <person name="Saranga D.J."/>
            <person name="Sato H."/>
            <person name="Schaeffer S.W."/>
            <person name="Schatz M.C."/>
            <person name="Schlenke T."/>
            <person name="Schwartz R."/>
            <person name="Segarra C."/>
            <person name="Singh R.S."/>
            <person name="Sirot L."/>
            <person name="Sirota M."/>
            <person name="Sisneros N.B."/>
            <person name="Smith C.D."/>
            <person name="Smith T.F."/>
            <person name="Spieth J."/>
            <person name="Stage D.E."/>
            <person name="Stark A."/>
            <person name="Stephan W."/>
            <person name="Strausberg R.L."/>
            <person name="Strempel S."/>
            <person name="Sturgill D."/>
            <person name="Sutton G."/>
            <person name="Sutton G.G."/>
            <person name="Tao W."/>
            <person name="Teichmann S."/>
            <person name="Tobari Y.N."/>
            <person name="Tomimura Y."/>
            <person name="Tsolas J.M."/>
            <person name="Valente V.L."/>
            <person name="Venter E."/>
            <person name="Venter J.C."/>
            <person name="Vicario S."/>
            <person name="Vieira F.G."/>
            <person name="Vilella A.J."/>
            <person name="Villasante A."/>
            <person name="Walenz B."/>
            <person name="Wang J."/>
            <person name="Wasserman M."/>
            <person name="Watts T."/>
            <person name="Wilson D."/>
            <person name="Wilson R.K."/>
            <person name="Wing R.A."/>
            <person name="Wolfner M.F."/>
            <person name="Wong A."/>
            <person name="Wong G.K."/>
            <person name="Wu C.I."/>
            <person name="Wu G."/>
            <person name="Yamamoto D."/>
            <person name="Yang H.P."/>
            <person name="Yang S.P."/>
            <person name="Yorke J.A."/>
            <person name="Yoshida K."/>
            <person name="Zdobnov E."/>
            <person name="Zhang P."/>
            <person name="Zhang Y."/>
            <person name="Zimin A.V."/>
            <person name="Baldwin J."/>
            <person name="Abdouelleil A."/>
            <person name="Abdulkadir J."/>
            <person name="Abebe A."/>
            <person name="Abera B."/>
            <person name="Abreu J."/>
            <person name="Acer S.C."/>
            <person name="Aftuck L."/>
            <person name="Alexander A."/>
            <person name="An P."/>
            <person name="Anderson E."/>
            <person name="Anderson S."/>
            <person name="Arachi H."/>
            <person name="Azer M."/>
            <person name="Bachantsang P."/>
            <person name="Barry A."/>
            <person name="Bayul T."/>
            <person name="Berlin A."/>
            <person name="Bessette D."/>
            <person name="Bloom T."/>
            <person name="Blye J."/>
            <person name="Boguslavskiy L."/>
            <person name="Bonnet C."/>
            <person name="Boukhgalter B."/>
            <person name="Bourzgui I."/>
            <person name="Brown A."/>
            <person name="Cahill P."/>
            <person name="Channer S."/>
            <person name="Cheshatsang Y."/>
            <person name="Chuda L."/>
            <person name="Citroen M."/>
            <person name="Collymore A."/>
            <person name="Cooke P."/>
            <person name="Costello M."/>
            <person name="D'Aco K."/>
            <person name="Daza R."/>
            <person name="De Haan G."/>
            <person name="DeGray S."/>
            <person name="DeMaso C."/>
            <person name="Dhargay N."/>
            <person name="Dooley K."/>
            <person name="Dooley E."/>
            <person name="Doricent M."/>
            <person name="Dorje P."/>
            <person name="Dorjee K."/>
            <person name="Dupes A."/>
            <person name="Elong R."/>
            <person name="Falk J."/>
            <person name="Farina A."/>
            <person name="Faro S."/>
            <person name="Ferguson D."/>
            <person name="Fisher S."/>
            <person name="Foley C.D."/>
            <person name="Franke A."/>
            <person name="Friedrich D."/>
            <person name="Gadbois L."/>
            <person name="Gearin G."/>
            <person name="Gearin C.R."/>
            <person name="Giannoukos G."/>
            <person name="Goode T."/>
            <person name="Graham J."/>
            <person name="Grandbois E."/>
            <person name="Grewal S."/>
            <person name="Gyaltsen K."/>
            <person name="Hafez N."/>
            <person name="Hagos B."/>
            <person name="Hall J."/>
            <person name="Henson C."/>
            <person name="Hollinger A."/>
            <person name="Honan T."/>
            <person name="Huard M.D."/>
            <person name="Hughes L."/>
            <person name="Hurhula B."/>
            <person name="Husby M.E."/>
            <person name="Kamat A."/>
            <person name="Kanga B."/>
            <person name="Kashin S."/>
            <person name="Khazanovich D."/>
            <person name="Kisner P."/>
            <person name="Lance K."/>
            <person name="Lara M."/>
            <person name="Lee W."/>
            <person name="Lennon N."/>
            <person name="Letendre F."/>
            <person name="LeVine R."/>
            <person name="Lipovsky A."/>
            <person name="Liu X."/>
            <person name="Liu J."/>
            <person name="Liu S."/>
            <person name="Lokyitsang T."/>
            <person name="Lokyitsang Y."/>
            <person name="Lubonja R."/>
            <person name="Lui A."/>
            <person name="MacDonald P."/>
            <person name="Magnisalis V."/>
            <person name="Maru K."/>
            <person name="Matthews C."/>
            <person name="McCusker W."/>
            <person name="McDonough S."/>
            <person name="Mehta T."/>
            <person name="Meldrim J."/>
            <person name="Meneus L."/>
            <person name="Mihai O."/>
            <person name="Mihalev A."/>
            <person name="Mihova T."/>
            <person name="Mittelman R."/>
            <person name="Mlenga V."/>
            <person name="Montmayeur A."/>
            <person name="Mulrain L."/>
            <person name="Navidi A."/>
            <person name="Naylor J."/>
            <person name="Negash T."/>
            <person name="Nguyen T."/>
            <person name="Nguyen N."/>
            <person name="Nicol R."/>
            <person name="Norbu C."/>
            <person name="Norbu N."/>
            <person name="Novod N."/>
            <person name="O'Neill B."/>
            <person name="Osman S."/>
            <person name="Markiewicz E."/>
            <person name="Oyono O.L."/>
            <person name="Patti C."/>
            <person name="Phunkhang P."/>
            <person name="Pierre F."/>
            <person name="Priest M."/>
            <person name="Raghuraman S."/>
            <person name="Rege F."/>
            <person name="Reyes R."/>
            <person name="Rise C."/>
            <person name="Rogov P."/>
            <person name="Ross K."/>
            <person name="Ryan E."/>
            <person name="Settipalli S."/>
            <person name="Shea T."/>
            <person name="Sherpa N."/>
            <person name="Shi L."/>
            <person name="Shih D."/>
            <person name="Sparrow T."/>
            <person name="Spaulding J."/>
            <person name="Stalker J."/>
            <person name="Stange-Thomann N."/>
            <person name="Stavropoulos S."/>
            <person name="Stone C."/>
            <person name="Strader C."/>
            <person name="Tesfaye S."/>
            <person name="Thomson T."/>
            <person name="Thoulutsang Y."/>
            <person name="Thoulutsang D."/>
            <person name="Topham K."/>
            <person name="Topping I."/>
            <person name="Tsamla T."/>
            <person name="Vassiliev H."/>
            <person name="Vo A."/>
            <person name="Wangchuk T."/>
            <person name="Wangdi T."/>
            <person name="Weiand M."/>
            <person name="Wilkinson J."/>
            <person name="Wilson A."/>
            <person name="Yadav S."/>
            <person name="Young G."/>
            <person name="Yu Q."/>
            <person name="Zembek L."/>
            <person name="Zhong D."/>
            <person name="Zimmer A."/>
            <person name="Zwirko Z."/>
            <person name="Jaffe D.B."/>
            <person name="Alvarez P."/>
            <person name="Brockman W."/>
            <person name="Butler J."/>
            <person name="Chin C."/>
            <person name="Gnerre S."/>
            <person name="Grabherr M."/>
            <person name="Kleber M."/>
            <person name="Mauceli E."/>
            <person name="MacCallum I."/>
        </authorList>
    </citation>
    <scope>NUCLEOTIDE SEQUENCE [LARGE SCALE GENOMIC DNA]</scope>
    <source>
        <strain evidence="4">Tucson 14024-0371.13</strain>
    </source>
</reference>
<keyword evidence="1" id="KW-1133">Transmembrane helix</keyword>
<dbReference type="PhylomeDB" id="B3M2Z1"/>
<keyword evidence="4" id="KW-1185">Reference proteome</keyword>
<keyword evidence="1" id="KW-0472">Membrane</keyword>
<dbReference type="SUPFAM" id="SSF50814">
    <property type="entry name" value="Lipocalins"/>
    <property type="match status" value="1"/>
</dbReference>
<feature type="chain" id="PRO_5002791892" description="Lipocalin/cytosolic fatty-acid binding domain-containing protein" evidence="2">
    <location>
        <begin position="29"/>
        <end position="230"/>
    </location>
</feature>
<feature type="transmembrane region" description="Helical" evidence="1">
    <location>
        <begin position="204"/>
        <end position="228"/>
    </location>
</feature>
<dbReference type="OMA" id="FAGIWWE"/>
<dbReference type="CDD" id="cd00301">
    <property type="entry name" value="lipocalin_FABP"/>
    <property type="match status" value="1"/>
</dbReference>
<keyword evidence="2" id="KW-0732">Signal</keyword>
<dbReference type="InterPro" id="IPR012674">
    <property type="entry name" value="Calycin"/>
</dbReference>
<name>B3M2Z1_DROAN</name>
<keyword evidence="1" id="KW-0812">Transmembrane</keyword>
<dbReference type="AlphaFoldDB" id="B3M2Z1"/>
<dbReference type="Proteomes" id="UP000007801">
    <property type="component" value="Unassembled WGS sequence"/>
</dbReference>
<sequence length="230" mass="25557">MARQGYHVWGFFFVIFSVCILGSHTSQAQTTVSSTLCNETSSIAVDLDKFSGIWWEVARQPSTSYFCTEVNITVLPNATQDNVLIHTAYAVSPDYPWVNQTMNATITVLNNTEVHDGYNFTYWNPPNYNPYTVFKVLYTDYINVTFVCGYTNQTDSSTSFGIILTRDRTPTTDNIDQMESLASTYSPNFLNGTMSLITQGETCYAAGANSSAIISTLLIALTLFFGFIGI</sequence>
<evidence type="ECO:0000256" key="2">
    <source>
        <dbReference type="SAM" id="SignalP"/>
    </source>
</evidence>
<accession>B3M2Z1</accession>
<gene>
    <name evidence="3" type="primary">Dana\GF18531</name>
    <name evidence="3" type="synonym">dana_GLEANR_19787</name>
    <name evidence="3" type="ORF">GF18531</name>
</gene>